<accession>A0A4R1HC30</accession>
<dbReference type="InterPro" id="IPR025975">
    <property type="entry name" value="Polysacc_lyase"/>
</dbReference>
<dbReference type="OrthoDB" id="9800417at2"/>
<dbReference type="Proteomes" id="UP000295707">
    <property type="component" value="Unassembled WGS sequence"/>
</dbReference>
<dbReference type="InterPro" id="IPR013320">
    <property type="entry name" value="ConA-like_dom_sf"/>
</dbReference>
<protein>
    <submittedName>
        <fullName evidence="1">Polysaccharide lyase-like protein</fullName>
    </submittedName>
</protein>
<dbReference type="GO" id="GO:0016829">
    <property type="term" value="F:lyase activity"/>
    <property type="evidence" value="ECO:0007669"/>
    <property type="project" value="UniProtKB-KW"/>
</dbReference>
<name>A0A4R1HC30_9GAMM</name>
<dbReference type="AlphaFoldDB" id="A0A4R1HC30"/>
<reference evidence="1 2" key="1">
    <citation type="submission" date="2019-03" db="EMBL/GenBank/DDBJ databases">
        <title>Genomic Encyclopedia of Type Strains, Phase IV (KMG-IV): sequencing the most valuable type-strain genomes for metagenomic binning, comparative biology and taxonomic classification.</title>
        <authorList>
            <person name="Goeker M."/>
        </authorList>
    </citation>
    <scope>NUCLEOTIDE SEQUENCE [LARGE SCALE GENOMIC DNA]</scope>
    <source>
        <strain evidence="1 2">DSM 19610</strain>
    </source>
</reference>
<dbReference type="Pfam" id="PF14099">
    <property type="entry name" value="Polysacc_lyase"/>
    <property type="match status" value="1"/>
</dbReference>
<proteinExistence type="predicted"/>
<evidence type="ECO:0000313" key="1">
    <source>
        <dbReference type="EMBL" id="TCK18161.1"/>
    </source>
</evidence>
<gene>
    <name evidence="1" type="ORF">DFR30_1429</name>
</gene>
<evidence type="ECO:0000313" key="2">
    <source>
        <dbReference type="Proteomes" id="UP000295707"/>
    </source>
</evidence>
<dbReference type="RefSeq" id="WP_132971983.1">
    <property type="nucleotide sequence ID" value="NZ_SMFX01000001.1"/>
</dbReference>
<dbReference type="EMBL" id="SMFX01000001">
    <property type="protein sequence ID" value="TCK18161.1"/>
    <property type="molecule type" value="Genomic_DNA"/>
</dbReference>
<comment type="caution">
    <text evidence="1">The sequence shown here is derived from an EMBL/GenBank/DDBJ whole genome shotgun (WGS) entry which is preliminary data.</text>
</comment>
<dbReference type="SUPFAM" id="SSF49899">
    <property type="entry name" value="Concanavalin A-like lectins/glucanases"/>
    <property type="match status" value="1"/>
</dbReference>
<organism evidence="1 2">
    <name type="scientific">Thiogranum longum</name>
    <dbReference type="NCBI Taxonomy" id="1537524"/>
    <lineage>
        <taxon>Bacteria</taxon>
        <taxon>Pseudomonadati</taxon>
        <taxon>Pseudomonadota</taxon>
        <taxon>Gammaproteobacteria</taxon>
        <taxon>Chromatiales</taxon>
        <taxon>Ectothiorhodospiraceae</taxon>
        <taxon>Thiogranum</taxon>
    </lineage>
</organism>
<keyword evidence="1" id="KW-0456">Lyase</keyword>
<dbReference type="Gene3D" id="2.60.120.200">
    <property type="match status" value="1"/>
</dbReference>
<keyword evidence="2" id="KW-1185">Reference proteome</keyword>
<sequence length="272" mass="30379">MSRKSMLQYVLQVVFLVAQFHSNFLMNASASSLLYSNNFDAGLGSDYVKAGACYPYSLTSASPDGGGNYALRVIMKGMEGCEEANGEIKHRAMMRHGVGLRFAPRTPYWIGWRIFVPNDFPTGRDDASLIYGLMSGNTPGETAFFIRGSKFTLLRRWSDATGLNEVKEYEAPVQKGKWTDFVIYTERSWENDGVLKVWMDGKLVVNAIGKNATNYKNDPYMRTGIYWGTRDRSDNYTLYFDNVRVQSGADGYDLVNPAIGLAAPLAPVWASN</sequence>